<evidence type="ECO:0000313" key="3">
    <source>
        <dbReference type="Proteomes" id="UP001303373"/>
    </source>
</evidence>
<gene>
    <name evidence="2" type="ORF">R9X50_00789100</name>
</gene>
<evidence type="ECO:0000313" key="2">
    <source>
        <dbReference type="EMBL" id="WPH04993.1"/>
    </source>
</evidence>
<protein>
    <submittedName>
        <fullName evidence="2">Uncharacterized protein</fullName>
    </submittedName>
</protein>
<dbReference type="Proteomes" id="UP001303373">
    <property type="component" value="Chromosome 14"/>
</dbReference>
<dbReference type="InterPro" id="IPR029327">
    <property type="entry name" value="HAUS4"/>
</dbReference>
<feature type="coiled-coil region" evidence="1">
    <location>
        <begin position="252"/>
        <end position="310"/>
    </location>
</feature>
<sequence length="310" mass="35289">MLPPVDPVILSANPRFEALYREICLKRLNQDGTTRVEANSKAEKNREAFTKDLRTARLESARQIILKQNAEDLQFRLEELPDELREFAAIVAATLGNKIEPQDRELVDRALEDLESQIQPLAATLSKSIYDDAKVLTQLFPRSSLPSIAELPVRIAQLQREKDDFLSSTGHARLEIAHEVANLHSIHRQLLEICIRHLEQTLHGSVSRAAKVKSDYLSIVAETMSLKLNLQHRQVSQQIYTPDVVEAMNERSAAIDGEKRDVKRKIREAEEQLELFERGGKGMKGMVKEYAEIMGELERVRHEVEKLKSA</sequence>
<dbReference type="EMBL" id="CP138593">
    <property type="protein sequence ID" value="WPH04993.1"/>
    <property type="molecule type" value="Genomic_DNA"/>
</dbReference>
<organism evidence="2 3">
    <name type="scientific">Acrodontium crateriforme</name>
    <dbReference type="NCBI Taxonomy" id="150365"/>
    <lineage>
        <taxon>Eukaryota</taxon>
        <taxon>Fungi</taxon>
        <taxon>Dikarya</taxon>
        <taxon>Ascomycota</taxon>
        <taxon>Pezizomycotina</taxon>
        <taxon>Dothideomycetes</taxon>
        <taxon>Dothideomycetidae</taxon>
        <taxon>Mycosphaerellales</taxon>
        <taxon>Teratosphaeriaceae</taxon>
        <taxon>Acrodontium</taxon>
    </lineage>
</organism>
<reference evidence="2 3" key="1">
    <citation type="submission" date="2023-11" db="EMBL/GenBank/DDBJ databases">
        <title>An acidophilic fungus is an integral part of prey digestion in a carnivorous sundew plant.</title>
        <authorList>
            <person name="Tsai I.J."/>
        </authorList>
    </citation>
    <scope>NUCLEOTIDE SEQUENCE [LARGE SCALE GENOMIC DNA]</scope>
    <source>
        <strain evidence="2">169a</strain>
    </source>
</reference>
<accession>A0AAQ3REC7</accession>
<keyword evidence="3" id="KW-1185">Reference proteome</keyword>
<dbReference type="GO" id="GO:0051225">
    <property type="term" value="P:spindle assembly"/>
    <property type="evidence" value="ECO:0007669"/>
    <property type="project" value="InterPro"/>
</dbReference>
<proteinExistence type="predicted"/>
<dbReference type="Pfam" id="PF14735">
    <property type="entry name" value="HAUS4"/>
    <property type="match status" value="1"/>
</dbReference>
<dbReference type="GO" id="GO:0070652">
    <property type="term" value="C:HAUS complex"/>
    <property type="evidence" value="ECO:0007669"/>
    <property type="project" value="InterPro"/>
</dbReference>
<name>A0AAQ3REC7_9PEZI</name>
<keyword evidence="1" id="KW-0175">Coiled coil</keyword>
<dbReference type="AlphaFoldDB" id="A0AAQ3REC7"/>
<evidence type="ECO:0000256" key="1">
    <source>
        <dbReference type="SAM" id="Coils"/>
    </source>
</evidence>